<accession>A0A3P4B810</accession>
<dbReference type="EMBL" id="UWPJ01000039">
    <property type="protein sequence ID" value="VCU72373.1"/>
    <property type="molecule type" value="Genomic_DNA"/>
</dbReference>
<evidence type="ECO:0000313" key="2">
    <source>
        <dbReference type="Proteomes" id="UP000277294"/>
    </source>
</evidence>
<evidence type="ECO:0000313" key="1">
    <source>
        <dbReference type="EMBL" id="VCU72373.1"/>
    </source>
</evidence>
<dbReference type="RefSeq" id="WP_116802439.1">
    <property type="nucleotide sequence ID" value="NZ_UWPJ01000039.1"/>
</dbReference>
<dbReference type="AlphaFoldDB" id="A0A3P4B810"/>
<organism evidence="1 2">
    <name type="scientific">Pigmentiphaga humi</name>
    <dbReference type="NCBI Taxonomy" id="2478468"/>
    <lineage>
        <taxon>Bacteria</taxon>
        <taxon>Pseudomonadati</taxon>
        <taxon>Pseudomonadota</taxon>
        <taxon>Betaproteobacteria</taxon>
        <taxon>Burkholderiales</taxon>
        <taxon>Alcaligenaceae</taxon>
        <taxon>Pigmentiphaga</taxon>
    </lineage>
</organism>
<proteinExistence type="predicted"/>
<reference evidence="1 2" key="1">
    <citation type="submission" date="2018-10" db="EMBL/GenBank/DDBJ databases">
        <authorList>
            <person name="Criscuolo A."/>
        </authorList>
    </citation>
    <scope>NUCLEOTIDE SEQUENCE [LARGE SCALE GENOMIC DNA]</scope>
    <source>
        <strain evidence="1">DnA1</strain>
    </source>
</reference>
<dbReference type="Proteomes" id="UP000277294">
    <property type="component" value="Unassembled WGS sequence"/>
</dbReference>
<gene>
    <name evidence="1" type="ORF">PIGHUM_04472</name>
</gene>
<sequence length="112" mass="12926">MLDRDTRAAKSFYREVRKFAESVKSWDATAVWYETKPDEAHDLTLVSQRVYGRRDEVLAVMAAAGLDTPYQPLPQKRIALPSDGLLMSIKRRTGFESVAQYRRDFAPTWMEP</sequence>
<protein>
    <submittedName>
        <fullName evidence="1">Uncharacterized protein</fullName>
    </submittedName>
</protein>
<name>A0A3P4B810_9BURK</name>
<dbReference type="OrthoDB" id="8547084at2"/>
<keyword evidence="2" id="KW-1185">Reference proteome</keyword>